<dbReference type="InterPro" id="IPR003703">
    <property type="entry name" value="Acyl_CoA_thio"/>
</dbReference>
<dbReference type="EMBL" id="JAOTJC010000006">
    <property type="protein sequence ID" value="MCU7553916.1"/>
    <property type="molecule type" value="Genomic_DNA"/>
</dbReference>
<feature type="domain" description="Acyl-CoA thioesterase-like N-terminal HotDog" evidence="3">
    <location>
        <begin position="27"/>
        <end position="112"/>
    </location>
</feature>
<comment type="caution">
    <text evidence="5">The sequence shown here is derived from an EMBL/GenBank/DDBJ whole genome shotgun (WGS) entry which is preliminary data.</text>
</comment>
<dbReference type="InterPro" id="IPR029069">
    <property type="entry name" value="HotDog_dom_sf"/>
</dbReference>
<name>A0ABT2VNU2_9ALTE</name>
<evidence type="ECO:0000259" key="4">
    <source>
        <dbReference type="Pfam" id="PF20789"/>
    </source>
</evidence>
<accession>A0ABT2VNU2</accession>
<protein>
    <submittedName>
        <fullName evidence="5">Thioesterase family protein</fullName>
    </submittedName>
</protein>
<dbReference type="CDD" id="cd03440">
    <property type="entry name" value="hot_dog"/>
    <property type="match status" value="1"/>
</dbReference>
<evidence type="ECO:0000259" key="3">
    <source>
        <dbReference type="Pfam" id="PF13622"/>
    </source>
</evidence>
<gene>
    <name evidence="5" type="ORF">OCL06_04820</name>
</gene>
<dbReference type="RefSeq" id="WP_262992614.1">
    <property type="nucleotide sequence ID" value="NZ_JAOTJC010000006.1"/>
</dbReference>
<dbReference type="PANTHER" id="PTHR11066">
    <property type="entry name" value="ACYL-COA THIOESTERASE"/>
    <property type="match status" value="1"/>
</dbReference>
<reference evidence="6" key="1">
    <citation type="submission" date="2023-07" db="EMBL/GenBank/DDBJ databases">
        <title>Study on multiphase classification of strain Alteromonas salexigens isolated from the Yellow Sea.</title>
        <authorList>
            <person name="Sun L."/>
        </authorList>
    </citation>
    <scope>NUCLEOTIDE SEQUENCE [LARGE SCALE GENOMIC DNA]</scope>
    <source>
        <strain evidence="6">ASW11-19</strain>
    </source>
</reference>
<organism evidence="5 6">
    <name type="scientific">Alteromonas salexigens</name>
    <dbReference type="NCBI Taxonomy" id="2982530"/>
    <lineage>
        <taxon>Bacteria</taxon>
        <taxon>Pseudomonadati</taxon>
        <taxon>Pseudomonadota</taxon>
        <taxon>Gammaproteobacteria</taxon>
        <taxon>Alteromonadales</taxon>
        <taxon>Alteromonadaceae</taxon>
        <taxon>Alteromonas/Salinimonas group</taxon>
        <taxon>Alteromonas</taxon>
    </lineage>
</organism>
<comment type="similarity">
    <text evidence="1">Belongs to the C/M/P thioester hydrolase family.</text>
</comment>
<dbReference type="InterPro" id="IPR049450">
    <property type="entry name" value="ACOT8-like_C"/>
</dbReference>
<dbReference type="Pfam" id="PF20789">
    <property type="entry name" value="4HBT_3C"/>
    <property type="match status" value="1"/>
</dbReference>
<feature type="domain" description="Acyl-CoA thioesterase-like C-terminal" evidence="4">
    <location>
        <begin position="138"/>
        <end position="269"/>
    </location>
</feature>
<dbReference type="Proteomes" id="UP001209257">
    <property type="component" value="Unassembled WGS sequence"/>
</dbReference>
<dbReference type="Gene3D" id="2.40.160.210">
    <property type="entry name" value="Acyl-CoA thioesterase, double hotdog domain"/>
    <property type="match status" value="1"/>
</dbReference>
<dbReference type="Pfam" id="PF13622">
    <property type="entry name" value="4HBT_3"/>
    <property type="match status" value="1"/>
</dbReference>
<dbReference type="SUPFAM" id="SSF54637">
    <property type="entry name" value="Thioesterase/thiol ester dehydrase-isomerase"/>
    <property type="match status" value="2"/>
</dbReference>
<evidence type="ECO:0000256" key="2">
    <source>
        <dbReference type="ARBA" id="ARBA00022801"/>
    </source>
</evidence>
<keyword evidence="6" id="KW-1185">Reference proteome</keyword>
<dbReference type="InterPro" id="IPR049449">
    <property type="entry name" value="TesB_ACOT8-like_N"/>
</dbReference>
<proteinExistence type="inferred from homology"/>
<dbReference type="PANTHER" id="PTHR11066:SF34">
    <property type="entry name" value="ACYL-COENZYME A THIOESTERASE 8"/>
    <property type="match status" value="1"/>
</dbReference>
<dbReference type="CDD" id="cd03445">
    <property type="entry name" value="Thioesterase_II_repeat2"/>
    <property type="match status" value="1"/>
</dbReference>
<evidence type="ECO:0000256" key="1">
    <source>
        <dbReference type="ARBA" id="ARBA00006538"/>
    </source>
</evidence>
<evidence type="ECO:0000313" key="6">
    <source>
        <dbReference type="Proteomes" id="UP001209257"/>
    </source>
</evidence>
<keyword evidence="2" id="KW-0378">Hydrolase</keyword>
<evidence type="ECO:0000313" key="5">
    <source>
        <dbReference type="EMBL" id="MCU7553916.1"/>
    </source>
</evidence>
<dbReference type="InterPro" id="IPR042171">
    <property type="entry name" value="Acyl-CoA_hotdog"/>
</dbReference>
<sequence length="271" mass="30405">MHADQLFLLPEPQQSDDNTWLFENLVIPADWGQGRTAFGGITAGLVFQAIGSQVETGRLLRSFTTNFVGPLTLDAPFSVQVSRLREGKNVSQLTGQIIQHDRVCVFCQACFGQARKSKIRVENTEQHQLEAPAKANFIPQIPKVTPRFLRHFELSVDKGGLPFTWKKDSVYEGFMRFKEAPEVITDAHVITLIDAWPPTLLQMMKLPAPASTVSWNIEFIHPHHEVSPDAWFAYKAHTRQAADGYGHTEATIWNSHGDVIALSRQTVAVFD</sequence>